<organism evidence="4 5">
    <name type="scientific">Saccharopolyspora shandongensis</name>
    <dbReference type="NCBI Taxonomy" id="418495"/>
    <lineage>
        <taxon>Bacteria</taxon>
        <taxon>Bacillati</taxon>
        <taxon>Actinomycetota</taxon>
        <taxon>Actinomycetes</taxon>
        <taxon>Pseudonocardiales</taxon>
        <taxon>Pseudonocardiaceae</taxon>
        <taxon>Saccharopolyspora</taxon>
    </lineage>
</organism>
<dbReference type="InterPro" id="IPR031107">
    <property type="entry name" value="Small_HSP"/>
</dbReference>
<evidence type="ECO:0000259" key="3">
    <source>
        <dbReference type="PROSITE" id="PS01031"/>
    </source>
</evidence>
<accession>A0A1H3PHR1</accession>
<reference evidence="5" key="1">
    <citation type="submission" date="2016-10" db="EMBL/GenBank/DDBJ databases">
        <authorList>
            <person name="Varghese N."/>
            <person name="Submissions S."/>
        </authorList>
    </citation>
    <scope>NUCLEOTIDE SEQUENCE [LARGE SCALE GENOMIC DNA]</scope>
    <source>
        <strain evidence="5">CGMCC 4.3530</strain>
    </source>
</reference>
<dbReference type="Pfam" id="PF00011">
    <property type="entry name" value="HSP20"/>
    <property type="match status" value="1"/>
</dbReference>
<name>A0A1H3PHR1_9PSEU</name>
<dbReference type="Gene3D" id="2.60.40.790">
    <property type="match status" value="1"/>
</dbReference>
<dbReference type="EMBL" id="FNOK01000042">
    <property type="protein sequence ID" value="SDZ00682.1"/>
    <property type="molecule type" value="Genomic_DNA"/>
</dbReference>
<dbReference type="PROSITE" id="PS01031">
    <property type="entry name" value="SHSP"/>
    <property type="match status" value="1"/>
</dbReference>
<sequence length="156" mass="17966">MAERMPVRRGERREWGGAPDAWQEPFRELEELWDRMGQLFDPGWAMTRTGVAWQPMVDVEETENAFLFDVDLPGVARDDITVEVRGQELWITGELKEKERTGVLRRKMRRTGSFSFRGSLPGEVDADEIEANLMDGVLSVKVPKSQQSTSRRIEIK</sequence>
<protein>
    <submittedName>
        <fullName evidence="4">HSP20 family protein</fullName>
    </submittedName>
</protein>
<dbReference type="AlphaFoldDB" id="A0A1H3PHR1"/>
<dbReference type="InterPro" id="IPR008978">
    <property type="entry name" value="HSP20-like_chaperone"/>
</dbReference>
<dbReference type="SUPFAM" id="SSF49764">
    <property type="entry name" value="HSP20-like chaperones"/>
    <property type="match status" value="1"/>
</dbReference>
<dbReference type="CDD" id="cd06464">
    <property type="entry name" value="ACD_sHsps-like"/>
    <property type="match status" value="1"/>
</dbReference>
<keyword evidence="5" id="KW-1185">Reference proteome</keyword>
<dbReference type="PANTHER" id="PTHR11527">
    <property type="entry name" value="HEAT-SHOCK PROTEIN 20 FAMILY MEMBER"/>
    <property type="match status" value="1"/>
</dbReference>
<dbReference type="Proteomes" id="UP000199529">
    <property type="component" value="Unassembled WGS sequence"/>
</dbReference>
<evidence type="ECO:0000313" key="5">
    <source>
        <dbReference type="Proteomes" id="UP000199529"/>
    </source>
</evidence>
<dbReference type="InterPro" id="IPR002068">
    <property type="entry name" value="A-crystallin/Hsp20_dom"/>
</dbReference>
<dbReference type="STRING" id="418495.SAMN05216215_104242"/>
<feature type="domain" description="SHSP" evidence="3">
    <location>
        <begin position="47"/>
        <end position="156"/>
    </location>
</feature>
<comment type="similarity">
    <text evidence="1 2">Belongs to the small heat shock protein (HSP20) family.</text>
</comment>
<evidence type="ECO:0000256" key="1">
    <source>
        <dbReference type="PROSITE-ProRule" id="PRU00285"/>
    </source>
</evidence>
<proteinExistence type="inferred from homology"/>
<evidence type="ECO:0000256" key="2">
    <source>
        <dbReference type="RuleBase" id="RU003616"/>
    </source>
</evidence>
<dbReference type="RefSeq" id="WP_245761547.1">
    <property type="nucleotide sequence ID" value="NZ_FNOK01000042.1"/>
</dbReference>
<gene>
    <name evidence="4" type="ORF">SAMN05216215_104242</name>
</gene>
<evidence type="ECO:0000313" key="4">
    <source>
        <dbReference type="EMBL" id="SDZ00682.1"/>
    </source>
</evidence>